<evidence type="ECO:0000256" key="3">
    <source>
        <dbReference type="ARBA" id="ARBA00022729"/>
    </source>
</evidence>
<dbReference type="PANTHER" id="PTHR30085">
    <property type="entry name" value="AMINO ACID ABC TRANSPORTER PERMEASE"/>
    <property type="match status" value="1"/>
</dbReference>
<evidence type="ECO:0000259" key="4">
    <source>
        <dbReference type="SMART" id="SM00062"/>
    </source>
</evidence>
<comment type="similarity">
    <text evidence="1">Belongs to the bacterial solute-binding protein 3 family.</text>
</comment>
<dbReference type="InterPro" id="IPR001638">
    <property type="entry name" value="Solute-binding_3/MltF_N"/>
</dbReference>
<keyword evidence="6" id="KW-1185">Reference proteome</keyword>
<dbReference type="AlphaFoldDB" id="A0A7X2LR22"/>
<organism evidence="5 6">
    <name type="scientific">Pseudoduganella rivuli</name>
    <dbReference type="NCBI Taxonomy" id="2666085"/>
    <lineage>
        <taxon>Bacteria</taxon>
        <taxon>Pseudomonadati</taxon>
        <taxon>Pseudomonadota</taxon>
        <taxon>Betaproteobacteria</taxon>
        <taxon>Burkholderiales</taxon>
        <taxon>Oxalobacteraceae</taxon>
        <taxon>Telluria group</taxon>
        <taxon>Pseudoduganella</taxon>
    </lineage>
</organism>
<dbReference type="Pfam" id="PF00497">
    <property type="entry name" value="SBP_bac_3"/>
    <property type="match status" value="1"/>
</dbReference>
<feature type="domain" description="Solute-binding protein family 3/N-terminal" evidence="4">
    <location>
        <begin position="140"/>
        <end position="371"/>
    </location>
</feature>
<evidence type="ECO:0000256" key="2">
    <source>
        <dbReference type="ARBA" id="ARBA00022448"/>
    </source>
</evidence>
<accession>A0A7X2LR22</accession>
<dbReference type="GO" id="GO:0030288">
    <property type="term" value="C:outer membrane-bounded periplasmic space"/>
    <property type="evidence" value="ECO:0007669"/>
    <property type="project" value="TreeGrafter"/>
</dbReference>
<evidence type="ECO:0000313" key="5">
    <source>
        <dbReference type="EMBL" id="MRV70338.1"/>
    </source>
</evidence>
<dbReference type="Gene3D" id="3.40.190.10">
    <property type="entry name" value="Periplasmic binding protein-like II"/>
    <property type="match status" value="2"/>
</dbReference>
<evidence type="ECO:0000313" key="6">
    <source>
        <dbReference type="Proteomes" id="UP000446768"/>
    </source>
</evidence>
<reference evidence="5 6" key="1">
    <citation type="submission" date="2019-11" db="EMBL/GenBank/DDBJ databases">
        <title>Novel species isolated from a subtropical stream in China.</title>
        <authorList>
            <person name="Lu H."/>
        </authorList>
    </citation>
    <scope>NUCLEOTIDE SEQUENCE [LARGE SCALE GENOMIC DNA]</scope>
    <source>
        <strain evidence="5 6">FT92W</strain>
    </source>
</reference>
<name>A0A7X2LR22_9BURK</name>
<dbReference type="SUPFAM" id="SSF53850">
    <property type="entry name" value="Periplasmic binding protein-like II"/>
    <property type="match status" value="1"/>
</dbReference>
<keyword evidence="2" id="KW-0813">Transport</keyword>
<dbReference type="GO" id="GO:0006865">
    <property type="term" value="P:amino acid transport"/>
    <property type="evidence" value="ECO:0007669"/>
    <property type="project" value="TreeGrafter"/>
</dbReference>
<dbReference type="InterPro" id="IPR051455">
    <property type="entry name" value="Bact_solute-bind_prot3"/>
</dbReference>
<comment type="caution">
    <text evidence="5">The sequence shown here is derived from an EMBL/GenBank/DDBJ whole genome shotgun (WGS) entry which is preliminary data.</text>
</comment>
<dbReference type="SMART" id="SM00062">
    <property type="entry name" value="PBPb"/>
    <property type="match status" value="1"/>
</dbReference>
<sequence length="388" mass="41707">MLGGEYLLHGIQRAGADVAIDDAQCCEGDGGKPGFTVVHCCVDPVKRWRNVTEPGVKMVYRLASNFSDGAGRPQARFPDSATLHFLVDQALIRVQDAGMAIAVIPVFSRRQTMRIYMTVLAAMLASAGHAAETPPLAGNEIKIGYRESAAPFSFAEGQRPAGYTIDLCEHIVDAIRKTMAPTALKVTYVPLTSSDRVDKVKHGAVDLECGATTVTAQRAADVAFSQPIFYADTKILVKAGSGIQSIAGLKGKRVIVNQGAAGAPLLAKADLDQGLHIQFVKSLDTRESFKSLQQDKVDAFVHDDVQLARLAATSTSAKDFMLLNESLSSDPIAIMVRKDNPQLKQVVDATLARVAASGELSKIYAKWFMTPAFKFPMGAALKRSLKMP</sequence>
<dbReference type="CDD" id="cd13688">
    <property type="entry name" value="PBP2_GltI_DEBP"/>
    <property type="match status" value="1"/>
</dbReference>
<dbReference type="GO" id="GO:0005576">
    <property type="term" value="C:extracellular region"/>
    <property type="evidence" value="ECO:0007669"/>
    <property type="project" value="TreeGrafter"/>
</dbReference>
<evidence type="ECO:0000256" key="1">
    <source>
        <dbReference type="ARBA" id="ARBA00010333"/>
    </source>
</evidence>
<proteinExistence type="inferred from homology"/>
<dbReference type="PANTHER" id="PTHR30085:SF2">
    <property type="entry name" value="GLUTAMATE_ASPARTATE IMPORT SOLUTE-BINDING PROTEIN"/>
    <property type="match status" value="1"/>
</dbReference>
<protein>
    <submittedName>
        <fullName evidence="5">Transporter substrate-binding domain-containing protein</fullName>
    </submittedName>
</protein>
<dbReference type="EMBL" id="WKJJ01000001">
    <property type="protein sequence ID" value="MRV70338.1"/>
    <property type="molecule type" value="Genomic_DNA"/>
</dbReference>
<dbReference type="Proteomes" id="UP000446768">
    <property type="component" value="Unassembled WGS sequence"/>
</dbReference>
<keyword evidence="3" id="KW-0732">Signal</keyword>
<gene>
    <name evidence="5" type="ORF">GJ700_01205</name>
</gene>